<sequence length="52" mass="5529">MYAYMIRLLREERAASAVEYALIVSLIALAIIAAVTVLGTTLAGVFTTIVNA</sequence>
<dbReference type="InterPro" id="IPR007047">
    <property type="entry name" value="Flp_Fap"/>
</dbReference>
<evidence type="ECO:0000313" key="2">
    <source>
        <dbReference type="EMBL" id="KKK88485.1"/>
    </source>
</evidence>
<accession>A0A0F8ZR65</accession>
<organism evidence="2">
    <name type="scientific">marine sediment metagenome</name>
    <dbReference type="NCBI Taxonomy" id="412755"/>
    <lineage>
        <taxon>unclassified sequences</taxon>
        <taxon>metagenomes</taxon>
        <taxon>ecological metagenomes</taxon>
    </lineage>
</organism>
<comment type="caution">
    <text evidence="2">The sequence shown here is derived from an EMBL/GenBank/DDBJ whole genome shotgun (WGS) entry which is preliminary data.</text>
</comment>
<evidence type="ECO:0008006" key="3">
    <source>
        <dbReference type="Google" id="ProtNLM"/>
    </source>
</evidence>
<dbReference type="Pfam" id="PF04964">
    <property type="entry name" value="Flp_Fap"/>
    <property type="match status" value="1"/>
</dbReference>
<dbReference type="EMBL" id="LAZR01049932">
    <property type="protein sequence ID" value="KKK88485.1"/>
    <property type="molecule type" value="Genomic_DNA"/>
</dbReference>
<proteinExistence type="predicted"/>
<gene>
    <name evidence="2" type="ORF">LCGC14_2742710</name>
</gene>
<keyword evidence="1" id="KW-0812">Transmembrane</keyword>
<evidence type="ECO:0000256" key="1">
    <source>
        <dbReference type="SAM" id="Phobius"/>
    </source>
</evidence>
<protein>
    <recommendedName>
        <fullName evidence="3">Flp/Fap pilin component</fullName>
    </recommendedName>
</protein>
<keyword evidence="1" id="KW-0472">Membrane</keyword>
<reference evidence="2" key="1">
    <citation type="journal article" date="2015" name="Nature">
        <title>Complex archaea that bridge the gap between prokaryotes and eukaryotes.</title>
        <authorList>
            <person name="Spang A."/>
            <person name="Saw J.H."/>
            <person name="Jorgensen S.L."/>
            <person name="Zaremba-Niedzwiedzka K."/>
            <person name="Martijn J."/>
            <person name="Lind A.E."/>
            <person name="van Eijk R."/>
            <person name="Schleper C."/>
            <person name="Guy L."/>
            <person name="Ettema T.J."/>
        </authorList>
    </citation>
    <scope>NUCLEOTIDE SEQUENCE</scope>
</reference>
<feature type="transmembrane region" description="Helical" evidence="1">
    <location>
        <begin position="20"/>
        <end position="46"/>
    </location>
</feature>
<dbReference type="AlphaFoldDB" id="A0A0F8ZR65"/>
<name>A0A0F8ZR65_9ZZZZ</name>
<feature type="non-terminal residue" evidence="2">
    <location>
        <position position="52"/>
    </location>
</feature>
<keyword evidence="1" id="KW-1133">Transmembrane helix</keyword>